<dbReference type="EMBL" id="RCMK01000487">
    <property type="protein sequence ID" value="KAG2925950.1"/>
    <property type="molecule type" value="Genomic_DNA"/>
</dbReference>
<organism evidence="1 3">
    <name type="scientific">Phytophthora cactorum</name>
    <dbReference type="NCBI Taxonomy" id="29920"/>
    <lineage>
        <taxon>Eukaryota</taxon>
        <taxon>Sar</taxon>
        <taxon>Stramenopiles</taxon>
        <taxon>Oomycota</taxon>
        <taxon>Peronosporomycetes</taxon>
        <taxon>Peronosporales</taxon>
        <taxon>Peronosporaceae</taxon>
        <taxon>Phytophthora</taxon>
    </lineage>
</organism>
<evidence type="ECO:0000313" key="2">
    <source>
        <dbReference type="EMBL" id="KAG3206720.1"/>
    </source>
</evidence>
<sequence>MAPIDHSELRFDGAFAKAASGYKDGWHDDWRGMPPPSYRLPCLSRPTTQRLQSRPIPGRLAAATTEKTCILGEKFLMSPQSELTISNS</sequence>
<dbReference type="Proteomes" id="UP000760860">
    <property type="component" value="Unassembled WGS sequence"/>
</dbReference>
<dbReference type="AlphaFoldDB" id="A0A8T1CMS3"/>
<evidence type="ECO:0000313" key="1">
    <source>
        <dbReference type="EMBL" id="KAG2925950.1"/>
    </source>
</evidence>
<gene>
    <name evidence="1" type="ORF">PC117_g15040</name>
    <name evidence="2" type="ORF">PC129_g21670</name>
</gene>
<reference evidence="1" key="1">
    <citation type="submission" date="2018-10" db="EMBL/GenBank/DDBJ databases">
        <title>Effector identification in a new, highly contiguous assembly of the strawberry crown rot pathogen Phytophthora cactorum.</title>
        <authorList>
            <person name="Armitage A.D."/>
            <person name="Nellist C.F."/>
            <person name="Bates H."/>
            <person name="Vickerstaff R.J."/>
            <person name="Harrison R.J."/>
        </authorList>
    </citation>
    <scope>NUCLEOTIDE SEQUENCE</scope>
    <source>
        <strain evidence="1">4040</strain>
        <strain evidence="2">P421</strain>
    </source>
</reference>
<proteinExistence type="predicted"/>
<protein>
    <submittedName>
        <fullName evidence="1">Uncharacterized protein</fullName>
    </submittedName>
</protein>
<dbReference type="EMBL" id="RCMV01001798">
    <property type="protein sequence ID" value="KAG3206720.1"/>
    <property type="molecule type" value="Genomic_DNA"/>
</dbReference>
<comment type="caution">
    <text evidence="1">The sequence shown here is derived from an EMBL/GenBank/DDBJ whole genome shotgun (WGS) entry which is preliminary data.</text>
</comment>
<evidence type="ECO:0000313" key="3">
    <source>
        <dbReference type="Proteomes" id="UP000736787"/>
    </source>
</evidence>
<name>A0A8T1CMS3_9STRA</name>
<dbReference type="Proteomes" id="UP000736787">
    <property type="component" value="Unassembled WGS sequence"/>
</dbReference>
<accession>A0A8T1CMS3</accession>